<reference evidence="2" key="1">
    <citation type="submission" date="2020-08" db="EMBL/GenBank/DDBJ databases">
        <title>Genome public.</title>
        <authorList>
            <person name="Liu C."/>
            <person name="Sun Q."/>
        </authorList>
    </citation>
    <scope>NUCLEOTIDE SEQUENCE</scope>
    <source>
        <strain evidence="2">BX7</strain>
    </source>
</reference>
<dbReference type="AlphaFoldDB" id="A0A926DH46"/>
<dbReference type="Proteomes" id="UP000620366">
    <property type="component" value="Unassembled WGS sequence"/>
</dbReference>
<proteinExistence type="predicted"/>
<keyword evidence="1" id="KW-0812">Transmembrane</keyword>
<feature type="transmembrane region" description="Helical" evidence="1">
    <location>
        <begin position="153"/>
        <end position="177"/>
    </location>
</feature>
<evidence type="ECO:0000313" key="3">
    <source>
        <dbReference type="Proteomes" id="UP000620366"/>
    </source>
</evidence>
<feature type="transmembrane region" description="Helical" evidence="1">
    <location>
        <begin position="99"/>
        <end position="125"/>
    </location>
</feature>
<gene>
    <name evidence="2" type="ORF">H8695_10900</name>
</gene>
<evidence type="ECO:0000256" key="1">
    <source>
        <dbReference type="SAM" id="Phobius"/>
    </source>
</evidence>
<keyword evidence="3" id="KW-1185">Reference proteome</keyword>
<feature type="transmembrane region" description="Helical" evidence="1">
    <location>
        <begin position="41"/>
        <end position="66"/>
    </location>
</feature>
<feature type="transmembrane region" description="Helical" evidence="1">
    <location>
        <begin position="237"/>
        <end position="260"/>
    </location>
</feature>
<feature type="transmembrane region" description="Helical" evidence="1">
    <location>
        <begin position="12"/>
        <end position="35"/>
    </location>
</feature>
<comment type="caution">
    <text evidence="2">The sequence shown here is derived from an EMBL/GenBank/DDBJ whole genome shotgun (WGS) entry which is preliminary data.</text>
</comment>
<name>A0A926DH46_9FIRM</name>
<organism evidence="2 3">
    <name type="scientific">Feifania hominis</name>
    <dbReference type="NCBI Taxonomy" id="2763660"/>
    <lineage>
        <taxon>Bacteria</taxon>
        <taxon>Bacillati</taxon>
        <taxon>Bacillota</taxon>
        <taxon>Clostridia</taxon>
        <taxon>Eubacteriales</taxon>
        <taxon>Feifaniaceae</taxon>
        <taxon>Feifania</taxon>
    </lineage>
</organism>
<feature type="transmembrane region" description="Helical" evidence="1">
    <location>
        <begin position="189"/>
        <end position="217"/>
    </location>
</feature>
<dbReference type="EMBL" id="JACRSP010000005">
    <property type="protein sequence ID" value="MBC8537194.1"/>
    <property type="molecule type" value="Genomic_DNA"/>
</dbReference>
<protein>
    <submittedName>
        <fullName evidence="2">Uncharacterized protein</fullName>
    </submittedName>
</protein>
<dbReference type="RefSeq" id="WP_249301601.1">
    <property type="nucleotide sequence ID" value="NZ_JACRSP010000005.1"/>
</dbReference>
<sequence>MLGKLIKYDLKSNLRTLFSLYLVLVLMAVALPIAIKWENPYVLGILGVAGSGLVVAIFVILLVFIVEGFNKACFKSQGYLTMTLPVSPEMLVLSKVISVVIWLLCSLAVLFLCGGIVFGLSGLLFPGDLIRFSWGELFEALGRFFQADIIGPLLLSLLQMLVGLVSGVLLIYFCITLSHMGLFRKGRTLTAILSFFALSALTSYLQILVAGVVSGAVPFGDITIETGASVAVTFQRISLGATLFDLAMIVVFFFGTVAIMRRRMELD</sequence>
<keyword evidence="1" id="KW-0472">Membrane</keyword>
<evidence type="ECO:0000313" key="2">
    <source>
        <dbReference type="EMBL" id="MBC8537194.1"/>
    </source>
</evidence>
<accession>A0A926DH46</accession>
<keyword evidence="1" id="KW-1133">Transmembrane helix</keyword>